<evidence type="ECO:0000256" key="1">
    <source>
        <dbReference type="SAM" id="Phobius"/>
    </source>
</evidence>
<dbReference type="EC" id="3.4.-.-" evidence="3"/>
<feature type="transmembrane region" description="Helical" evidence="1">
    <location>
        <begin position="126"/>
        <end position="147"/>
    </location>
</feature>
<dbReference type="EMBL" id="JBHSHT010000002">
    <property type="protein sequence ID" value="MFC4825933.1"/>
    <property type="molecule type" value="Genomic_DNA"/>
</dbReference>
<feature type="transmembrane region" description="Helical" evidence="1">
    <location>
        <begin position="168"/>
        <end position="190"/>
    </location>
</feature>
<proteinExistence type="predicted"/>
<keyword evidence="4" id="KW-1185">Reference proteome</keyword>
<accession>A0ABD5Q5I0</accession>
<feature type="transmembrane region" description="Helical" evidence="1">
    <location>
        <begin position="84"/>
        <end position="106"/>
    </location>
</feature>
<feature type="domain" description="CAAX prenyl protease 2/Lysostaphin resistance protein A-like" evidence="2">
    <location>
        <begin position="130"/>
        <end position="232"/>
    </location>
</feature>
<feature type="transmembrane region" description="Helical" evidence="1">
    <location>
        <begin position="196"/>
        <end position="214"/>
    </location>
</feature>
<feature type="transmembrane region" description="Helical" evidence="1">
    <location>
        <begin position="247"/>
        <end position="266"/>
    </location>
</feature>
<dbReference type="RefSeq" id="WP_254268441.1">
    <property type="nucleotide sequence ID" value="NZ_CP100400.1"/>
</dbReference>
<keyword evidence="1" id="KW-0472">Membrane</keyword>
<dbReference type="AlphaFoldDB" id="A0ABD5Q5I0"/>
<feature type="transmembrane region" description="Helical" evidence="1">
    <location>
        <begin position="221"/>
        <end position="241"/>
    </location>
</feature>
<comment type="caution">
    <text evidence="3">The sequence shown here is derived from an EMBL/GenBank/DDBJ whole genome shotgun (WGS) entry which is preliminary data.</text>
</comment>
<keyword evidence="3" id="KW-0378">Hydrolase</keyword>
<gene>
    <name evidence="3" type="ORF">ACFO9K_16880</name>
</gene>
<organism evidence="3 4">
    <name type="scientific">Halorussus aquaticus</name>
    <dbReference type="NCBI Taxonomy" id="2953748"/>
    <lineage>
        <taxon>Archaea</taxon>
        <taxon>Methanobacteriati</taxon>
        <taxon>Methanobacteriota</taxon>
        <taxon>Stenosarchaea group</taxon>
        <taxon>Halobacteria</taxon>
        <taxon>Halobacteriales</taxon>
        <taxon>Haladaptataceae</taxon>
        <taxon>Halorussus</taxon>
    </lineage>
</organism>
<dbReference type="GO" id="GO:0080120">
    <property type="term" value="P:CAAX-box protein maturation"/>
    <property type="evidence" value="ECO:0007669"/>
    <property type="project" value="UniProtKB-ARBA"/>
</dbReference>
<evidence type="ECO:0000313" key="4">
    <source>
        <dbReference type="Proteomes" id="UP001595945"/>
    </source>
</evidence>
<evidence type="ECO:0000259" key="2">
    <source>
        <dbReference type="Pfam" id="PF02517"/>
    </source>
</evidence>
<dbReference type="GO" id="GO:0004175">
    <property type="term" value="F:endopeptidase activity"/>
    <property type="evidence" value="ECO:0007669"/>
    <property type="project" value="UniProtKB-ARBA"/>
</dbReference>
<dbReference type="InterPro" id="IPR003675">
    <property type="entry name" value="Rce1/LyrA-like_dom"/>
</dbReference>
<keyword evidence="1" id="KW-0812">Transmembrane</keyword>
<name>A0ABD5Q5I0_9EURY</name>
<feature type="transmembrane region" description="Helical" evidence="1">
    <location>
        <begin position="45"/>
        <end position="63"/>
    </location>
</feature>
<dbReference type="Pfam" id="PF02517">
    <property type="entry name" value="Rce1-like"/>
    <property type="match status" value="1"/>
</dbReference>
<sequence>MSRRTLTFRGGTRTAVGFVVAFALLLTGAMPVKRAVSDASGPVTLAFRISVFVLLAGIALAALRREGIGIADLGLSSRHLLPAVATFGGVWVTLNLLGVGVAATTGNPWGLGFLRETTPVLVAGLPAPRVTTLLFYFLVVGMVEEFTMRGYLQTKVVALLGDDTRPRVALGILTASLVFGLGHVPSALVAGASVRGAFSAVAVSAASGVAFGVLYETTRNLYFVGLLHGLGDTWPLVVDWMNWSGSALGAFLLGIAGIYLGAALAYRYWALDTDLTPVIRRWESSRSASAAEGAVPTEAPGSGSE</sequence>
<reference evidence="3 4" key="1">
    <citation type="journal article" date="2019" name="Int. J. Syst. Evol. Microbiol.">
        <title>The Global Catalogue of Microorganisms (GCM) 10K type strain sequencing project: providing services to taxonomists for standard genome sequencing and annotation.</title>
        <authorList>
            <consortium name="The Broad Institute Genomics Platform"/>
            <consortium name="The Broad Institute Genome Sequencing Center for Infectious Disease"/>
            <person name="Wu L."/>
            <person name="Ma J."/>
        </authorList>
    </citation>
    <scope>NUCLEOTIDE SEQUENCE [LARGE SCALE GENOMIC DNA]</scope>
    <source>
        <strain evidence="3 4">XZYJ18</strain>
    </source>
</reference>
<dbReference type="Proteomes" id="UP001595945">
    <property type="component" value="Unassembled WGS sequence"/>
</dbReference>
<protein>
    <submittedName>
        <fullName evidence="3">CPBP family intramembrane glutamic endopeptidase</fullName>
        <ecNumber evidence="3">3.4.-.-</ecNumber>
    </submittedName>
</protein>
<keyword evidence="1" id="KW-1133">Transmembrane helix</keyword>
<dbReference type="GeneID" id="73043339"/>
<evidence type="ECO:0000313" key="3">
    <source>
        <dbReference type="EMBL" id="MFC4825933.1"/>
    </source>
</evidence>